<evidence type="ECO:0000256" key="2">
    <source>
        <dbReference type="ARBA" id="ARBA00023125"/>
    </source>
</evidence>
<keyword evidence="6" id="KW-1185">Reference proteome</keyword>
<dbReference type="EMBL" id="JACNEP010000003">
    <property type="protein sequence ID" value="MBC3765175.1"/>
    <property type="molecule type" value="Genomic_DNA"/>
</dbReference>
<reference evidence="5" key="1">
    <citation type="journal article" date="2018" name="Int. J. Syst. Evol. Microbiol.">
        <title>Neptunicella marina gen. nov., sp. nov., isolated from surface seawater.</title>
        <authorList>
            <person name="Liu X."/>
            <person name="Lai Q."/>
            <person name="Du Y."/>
            <person name="Zhang X."/>
            <person name="Liu Z."/>
            <person name="Sun F."/>
            <person name="Shao Z."/>
        </authorList>
    </citation>
    <scope>NUCLEOTIDE SEQUENCE</scope>
    <source>
        <strain evidence="5">S27-2</strain>
    </source>
</reference>
<organism evidence="5 6">
    <name type="scientific">Neptunicella marina</name>
    <dbReference type="NCBI Taxonomy" id="2125989"/>
    <lineage>
        <taxon>Bacteria</taxon>
        <taxon>Pseudomonadati</taxon>
        <taxon>Pseudomonadota</taxon>
        <taxon>Gammaproteobacteria</taxon>
        <taxon>Alteromonadales</taxon>
        <taxon>Alteromonadaceae</taxon>
        <taxon>Neptunicella</taxon>
    </lineage>
</organism>
<evidence type="ECO:0000256" key="1">
    <source>
        <dbReference type="ARBA" id="ARBA00023015"/>
    </source>
</evidence>
<dbReference type="InterPro" id="IPR036388">
    <property type="entry name" value="WH-like_DNA-bd_sf"/>
</dbReference>
<dbReference type="GO" id="GO:0043565">
    <property type="term" value="F:sequence-specific DNA binding"/>
    <property type="evidence" value="ECO:0007669"/>
    <property type="project" value="InterPro"/>
</dbReference>
<reference evidence="5" key="2">
    <citation type="submission" date="2020-08" db="EMBL/GenBank/DDBJ databases">
        <authorList>
            <person name="Lai Q."/>
        </authorList>
    </citation>
    <scope>NUCLEOTIDE SEQUENCE</scope>
    <source>
        <strain evidence="5">S27-2</strain>
    </source>
</reference>
<dbReference type="Pfam" id="PF01037">
    <property type="entry name" value="AsnC_trans_reg"/>
    <property type="match status" value="1"/>
</dbReference>
<dbReference type="Proteomes" id="UP000601768">
    <property type="component" value="Unassembled WGS sequence"/>
</dbReference>
<dbReference type="SMART" id="SM00344">
    <property type="entry name" value="HTH_ASNC"/>
    <property type="match status" value="1"/>
</dbReference>
<dbReference type="InterPro" id="IPR036390">
    <property type="entry name" value="WH_DNA-bd_sf"/>
</dbReference>
<dbReference type="InterPro" id="IPR019888">
    <property type="entry name" value="Tscrpt_reg_AsnC-like"/>
</dbReference>
<dbReference type="SUPFAM" id="SSF46785">
    <property type="entry name" value="Winged helix' DNA-binding domain"/>
    <property type="match status" value="1"/>
</dbReference>
<sequence>MSRPLDSTDLTLLAELFVDARITNKDLAQIAGLSPSSCLERVKRLQADGVILGSGVQLNVNALGGHIQAMISVRLSSHSRDIIGAFQQDMLTQKEVLGVFHMGGEDDFLVHITVSDTAHLRDFIFNAITGRSEVNHVETSLVYDYQISKRLPSF</sequence>
<dbReference type="PANTHER" id="PTHR30154">
    <property type="entry name" value="LEUCINE-RESPONSIVE REGULATORY PROTEIN"/>
    <property type="match status" value="1"/>
</dbReference>
<dbReference type="InterPro" id="IPR019887">
    <property type="entry name" value="Tscrpt_reg_AsnC/Lrp_C"/>
</dbReference>
<evidence type="ECO:0000256" key="3">
    <source>
        <dbReference type="ARBA" id="ARBA00023163"/>
    </source>
</evidence>
<dbReference type="Gene3D" id="1.10.10.10">
    <property type="entry name" value="Winged helix-like DNA-binding domain superfamily/Winged helix DNA-binding domain"/>
    <property type="match status" value="1"/>
</dbReference>
<name>A0A8J6INB7_9ALTE</name>
<dbReference type="GO" id="GO:0043200">
    <property type="term" value="P:response to amino acid"/>
    <property type="evidence" value="ECO:0007669"/>
    <property type="project" value="TreeGrafter"/>
</dbReference>
<keyword evidence="2" id="KW-0238">DNA-binding</keyword>
<gene>
    <name evidence="5" type="ORF">H8B19_04765</name>
</gene>
<protein>
    <submittedName>
        <fullName evidence="5">Lrp/AsnC family transcriptional regulator</fullName>
    </submittedName>
</protein>
<dbReference type="PRINTS" id="PR00033">
    <property type="entry name" value="HTHASNC"/>
</dbReference>
<feature type="domain" description="HTH asnC-type" evidence="4">
    <location>
        <begin position="5"/>
        <end position="67"/>
    </location>
</feature>
<keyword evidence="1" id="KW-0805">Transcription regulation</keyword>
<dbReference type="Pfam" id="PF13412">
    <property type="entry name" value="HTH_24"/>
    <property type="match status" value="1"/>
</dbReference>
<dbReference type="GO" id="GO:0005829">
    <property type="term" value="C:cytosol"/>
    <property type="evidence" value="ECO:0007669"/>
    <property type="project" value="TreeGrafter"/>
</dbReference>
<dbReference type="PROSITE" id="PS50956">
    <property type="entry name" value="HTH_ASNC_2"/>
    <property type="match status" value="1"/>
</dbReference>
<dbReference type="Gene3D" id="3.30.70.920">
    <property type="match status" value="1"/>
</dbReference>
<dbReference type="SUPFAM" id="SSF54909">
    <property type="entry name" value="Dimeric alpha+beta barrel"/>
    <property type="match status" value="1"/>
</dbReference>
<proteinExistence type="predicted"/>
<dbReference type="InterPro" id="IPR011008">
    <property type="entry name" value="Dimeric_a/b-barrel"/>
</dbReference>
<comment type="caution">
    <text evidence="5">The sequence shown here is derived from an EMBL/GenBank/DDBJ whole genome shotgun (WGS) entry which is preliminary data.</text>
</comment>
<keyword evidence="3" id="KW-0804">Transcription</keyword>
<evidence type="ECO:0000313" key="5">
    <source>
        <dbReference type="EMBL" id="MBC3765175.1"/>
    </source>
</evidence>
<dbReference type="RefSeq" id="WP_186505653.1">
    <property type="nucleotide sequence ID" value="NZ_JACNEP010000003.1"/>
</dbReference>
<dbReference type="InterPro" id="IPR000485">
    <property type="entry name" value="AsnC-type_HTH_dom"/>
</dbReference>
<evidence type="ECO:0000259" key="4">
    <source>
        <dbReference type="PROSITE" id="PS50956"/>
    </source>
</evidence>
<dbReference type="PANTHER" id="PTHR30154:SF54">
    <property type="entry name" value="POSSIBLE TRANSCRIPTIONAL REGULATORY PROTEIN (PROBABLY LRP_ASNC-FAMILY)"/>
    <property type="match status" value="1"/>
</dbReference>
<accession>A0A8J6INB7</accession>
<dbReference type="AlphaFoldDB" id="A0A8J6INB7"/>
<evidence type="ECO:0000313" key="6">
    <source>
        <dbReference type="Proteomes" id="UP000601768"/>
    </source>
</evidence>